<protein>
    <submittedName>
        <fullName evidence="1">Uncharacterized protein</fullName>
    </submittedName>
</protein>
<accession>A0A2P2PDW9</accession>
<proteinExistence type="predicted"/>
<organism evidence="1">
    <name type="scientific">Rhizophora mucronata</name>
    <name type="common">Asiatic mangrove</name>
    <dbReference type="NCBI Taxonomy" id="61149"/>
    <lineage>
        <taxon>Eukaryota</taxon>
        <taxon>Viridiplantae</taxon>
        <taxon>Streptophyta</taxon>
        <taxon>Embryophyta</taxon>
        <taxon>Tracheophyta</taxon>
        <taxon>Spermatophyta</taxon>
        <taxon>Magnoliopsida</taxon>
        <taxon>eudicotyledons</taxon>
        <taxon>Gunneridae</taxon>
        <taxon>Pentapetalae</taxon>
        <taxon>rosids</taxon>
        <taxon>fabids</taxon>
        <taxon>Malpighiales</taxon>
        <taxon>Rhizophoraceae</taxon>
        <taxon>Rhizophora</taxon>
    </lineage>
</organism>
<sequence length="54" mass="6554">MQYLHVSHRSAYPCLLNQFPLDTCLVQYFFLYKEVPKIYCFNIFEDFLFSTLCC</sequence>
<name>A0A2P2PDW9_RHIMU</name>
<evidence type="ECO:0000313" key="1">
    <source>
        <dbReference type="EMBL" id="MBX52851.1"/>
    </source>
</evidence>
<reference evidence="1" key="1">
    <citation type="submission" date="2018-02" db="EMBL/GenBank/DDBJ databases">
        <title>Rhizophora mucronata_Transcriptome.</title>
        <authorList>
            <person name="Meera S.P."/>
            <person name="Sreeshan A."/>
            <person name="Augustine A."/>
        </authorList>
    </citation>
    <scope>NUCLEOTIDE SEQUENCE</scope>
    <source>
        <tissue evidence="1">Leaf</tissue>
    </source>
</reference>
<dbReference type="EMBL" id="GGEC01072367">
    <property type="protein sequence ID" value="MBX52851.1"/>
    <property type="molecule type" value="Transcribed_RNA"/>
</dbReference>
<dbReference type="AlphaFoldDB" id="A0A2P2PDW9"/>